<feature type="compositionally biased region" description="Polar residues" evidence="1">
    <location>
        <begin position="172"/>
        <end position="191"/>
    </location>
</feature>
<name>C4K5Z1_HAMD5</name>
<dbReference type="PROSITE" id="PS51257">
    <property type="entry name" value="PROKAR_LIPOPROTEIN"/>
    <property type="match status" value="1"/>
</dbReference>
<sequence>MKKKLITVAGIMLAGCSSPPPPPPLNWSGSAVEINSTIPDWKENHVVIPSPVIAGHWAKAMYDFEGEKGNYLPDDYFAVTHANQIVVSSQTSAGYFNAKRWLKTHGAKGVIDYQVKQRCLGCSETDIYFYRIDKPVDIPPFPTKKHPERMWPAKHPAKDHPSLTSHPLRVTQPPQGNTSSISSQPTFSPPKTTTGLTDTPLTSMTLRAHPTPAQTWQIEKGMTLKEGVMAWAIKAPCLGPGVKNWTVYWQTPVHYQIEALLHFRGDFKSALRSVLELYQSARTPLYAQIHSAQCLIRITDKPPRE</sequence>
<dbReference type="InterPro" id="IPR025264">
    <property type="entry name" value="Cag12"/>
</dbReference>
<keyword evidence="4" id="KW-1185">Reference proteome</keyword>
<dbReference type="AlphaFoldDB" id="C4K5Z1"/>
<proteinExistence type="predicted"/>
<dbReference type="HOGENOM" id="CLU_911444_0_0_6"/>
<feature type="domain" description="Toxin co-regulated pilus biosynthesis protein Q C-terminal" evidence="2">
    <location>
        <begin position="214"/>
        <end position="301"/>
    </location>
</feature>
<evidence type="ECO:0000313" key="3">
    <source>
        <dbReference type="EMBL" id="ACQ67984.1"/>
    </source>
</evidence>
<protein>
    <submittedName>
        <fullName evidence="3">Conserved hypothetical phage protein</fullName>
    </submittedName>
</protein>
<evidence type="ECO:0000313" key="4">
    <source>
        <dbReference type="Proteomes" id="UP000002334"/>
    </source>
</evidence>
<organism evidence="3 4">
    <name type="scientific">Hamiltonella defensa subsp. Acyrthosiphon pisum (strain 5AT)</name>
    <dbReference type="NCBI Taxonomy" id="572265"/>
    <lineage>
        <taxon>Bacteria</taxon>
        <taxon>Pseudomonadati</taxon>
        <taxon>Pseudomonadota</taxon>
        <taxon>Gammaproteobacteria</taxon>
        <taxon>Enterobacterales</taxon>
        <taxon>Enterobacteriaceae</taxon>
        <taxon>aphid secondary symbionts</taxon>
        <taxon>Candidatus Williamhamiltonella</taxon>
    </lineage>
</organism>
<dbReference type="InterPro" id="IPR018927">
    <property type="entry name" value="Pilus_synth_Q_C"/>
</dbReference>
<dbReference type="Pfam" id="PF13117">
    <property type="entry name" value="Cag12"/>
    <property type="match status" value="1"/>
</dbReference>
<gene>
    <name evidence="3" type="ordered locus">HDEF_1343</name>
</gene>
<dbReference type="GeneID" id="66262030"/>
<dbReference type="eggNOG" id="COG3266">
    <property type="taxonomic scope" value="Bacteria"/>
</dbReference>
<dbReference type="Pfam" id="PF10671">
    <property type="entry name" value="TcpQ"/>
    <property type="match status" value="1"/>
</dbReference>
<dbReference type="STRING" id="572265.HDEF_1343"/>
<feature type="compositionally biased region" description="Low complexity" evidence="1">
    <location>
        <begin position="192"/>
        <end position="205"/>
    </location>
</feature>
<dbReference type="KEGG" id="hde:HDEF_1343"/>
<dbReference type="EMBL" id="CP001277">
    <property type="protein sequence ID" value="ACQ67984.1"/>
    <property type="molecule type" value="Genomic_DNA"/>
</dbReference>
<dbReference type="Proteomes" id="UP000002334">
    <property type="component" value="Chromosome"/>
</dbReference>
<evidence type="ECO:0000256" key="1">
    <source>
        <dbReference type="SAM" id="MobiDB-lite"/>
    </source>
</evidence>
<reference evidence="3 4" key="1">
    <citation type="journal article" date="2009" name="Proc. Natl. Acad. Sci. U.S.A.">
        <title>Hamiltonella defensa, genome evolution of protective bacterial endosymbiont from pathogenic ancestors.</title>
        <authorList>
            <person name="Degnan P.H."/>
            <person name="Yu Y."/>
            <person name="Sisneros N."/>
            <person name="Wing R.A."/>
            <person name="Moran N.A."/>
        </authorList>
    </citation>
    <scope>NUCLEOTIDE SEQUENCE [LARGE SCALE GENOMIC DNA]</scope>
    <source>
        <strain evidence="4">5AT</strain>
    </source>
</reference>
<accession>C4K5Z1</accession>
<feature type="compositionally biased region" description="Basic and acidic residues" evidence="1">
    <location>
        <begin position="148"/>
        <end position="161"/>
    </location>
</feature>
<dbReference type="RefSeq" id="WP_015873773.1">
    <property type="nucleotide sequence ID" value="NC_012751.1"/>
</dbReference>
<feature type="region of interest" description="Disordered" evidence="1">
    <location>
        <begin position="143"/>
        <end position="207"/>
    </location>
</feature>
<evidence type="ECO:0000259" key="2">
    <source>
        <dbReference type="Pfam" id="PF10671"/>
    </source>
</evidence>